<dbReference type="EMBL" id="VSSQ01058371">
    <property type="protein sequence ID" value="MPN12093.1"/>
    <property type="molecule type" value="Genomic_DNA"/>
</dbReference>
<evidence type="ECO:0000313" key="1">
    <source>
        <dbReference type="EMBL" id="MPN12093.1"/>
    </source>
</evidence>
<name>A0A645FIM8_9ZZZZ</name>
<organism evidence="1">
    <name type="scientific">bioreactor metagenome</name>
    <dbReference type="NCBI Taxonomy" id="1076179"/>
    <lineage>
        <taxon>unclassified sequences</taxon>
        <taxon>metagenomes</taxon>
        <taxon>ecological metagenomes</taxon>
    </lineage>
</organism>
<dbReference type="AlphaFoldDB" id="A0A645FIM8"/>
<comment type="caution">
    <text evidence="1">The sequence shown here is derived from an EMBL/GenBank/DDBJ whole genome shotgun (WGS) entry which is preliminary data.</text>
</comment>
<proteinExistence type="predicted"/>
<sequence length="195" mass="23427">MFEFLYKRPMGKNDIIKSTVEDESQYFFDRVYTLDNSFYFAFFEECINSTIADAYDYFAELKVGENVFRENVYRMTKEKGRRFIKLMAIHHTIRILRNKDCMLKLSDMRKALFYAFNLCEPEQKVFDLLYACEVMYSGNFPELFSSAVMKYLFEKEEANNQQMAFIENFCYNSYITMYNSFTKYMSLEQRLQGAV</sequence>
<accession>A0A645FIM8</accession>
<reference evidence="1" key="1">
    <citation type="submission" date="2019-08" db="EMBL/GenBank/DDBJ databases">
        <authorList>
            <person name="Kucharzyk K."/>
            <person name="Murdoch R.W."/>
            <person name="Higgins S."/>
            <person name="Loffler F."/>
        </authorList>
    </citation>
    <scope>NUCLEOTIDE SEQUENCE</scope>
</reference>
<gene>
    <name evidence="1" type="ORF">SDC9_159405</name>
</gene>
<protein>
    <submittedName>
        <fullName evidence="1">Uncharacterized protein</fullName>
    </submittedName>
</protein>